<feature type="domain" description="Methyltransferase type 11" evidence="2">
    <location>
        <begin position="91"/>
        <end position="177"/>
    </location>
</feature>
<dbReference type="InterPro" id="IPR029063">
    <property type="entry name" value="SAM-dependent_MTases_sf"/>
</dbReference>
<reference evidence="3 4" key="1">
    <citation type="submission" date="2024-09" db="EMBL/GenBank/DDBJ databases">
        <authorList>
            <person name="Sun Q."/>
            <person name="Mori K."/>
        </authorList>
    </citation>
    <scope>NUCLEOTIDE SEQUENCE [LARGE SCALE GENOMIC DNA]</scope>
    <source>
        <strain evidence="3 4">CGMCC 1.15906</strain>
    </source>
</reference>
<dbReference type="InterPro" id="IPR052939">
    <property type="entry name" value="23S_rRNA_MeTrnsfrase_RlmA"/>
</dbReference>
<dbReference type="EMBL" id="JBHLTC010000001">
    <property type="protein sequence ID" value="MFC0622770.1"/>
    <property type="molecule type" value="Genomic_DNA"/>
</dbReference>
<dbReference type="InterPro" id="IPR013216">
    <property type="entry name" value="Methyltransf_11"/>
</dbReference>
<proteinExistence type="predicted"/>
<accession>A0ABV6QDQ7</accession>
<feature type="region of interest" description="Disordered" evidence="1">
    <location>
        <begin position="1"/>
        <end position="40"/>
    </location>
</feature>
<evidence type="ECO:0000259" key="2">
    <source>
        <dbReference type="Pfam" id="PF08241"/>
    </source>
</evidence>
<keyword evidence="4" id="KW-1185">Reference proteome</keyword>
<dbReference type="GO" id="GO:0032259">
    <property type="term" value="P:methylation"/>
    <property type="evidence" value="ECO:0007669"/>
    <property type="project" value="UniProtKB-KW"/>
</dbReference>
<name>A0ABV6QDQ7_9ACTN</name>
<comment type="caution">
    <text evidence="3">The sequence shown here is derived from an EMBL/GenBank/DDBJ whole genome shotgun (WGS) entry which is preliminary data.</text>
</comment>
<dbReference type="GO" id="GO:0008168">
    <property type="term" value="F:methyltransferase activity"/>
    <property type="evidence" value="ECO:0007669"/>
    <property type="project" value="UniProtKB-KW"/>
</dbReference>
<evidence type="ECO:0000313" key="3">
    <source>
        <dbReference type="EMBL" id="MFC0622770.1"/>
    </source>
</evidence>
<protein>
    <submittedName>
        <fullName evidence="3">Class I SAM-dependent methyltransferase</fullName>
    </submittedName>
</protein>
<keyword evidence="3" id="KW-0808">Transferase</keyword>
<dbReference type="PANTHER" id="PTHR43460:SF1">
    <property type="entry name" value="METHYLTRANSFERASE TYPE 11 DOMAIN-CONTAINING PROTEIN"/>
    <property type="match status" value="1"/>
</dbReference>
<evidence type="ECO:0000313" key="4">
    <source>
        <dbReference type="Proteomes" id="UP001589890"/>
    </source>
</evidence>
<dbReference type="Pfam" id="PF08241">
    <property type="entry name" value="Methyltransf_11"/>
    <property type="match status" value="1"/>
</dbReference>
<keyword evidence="3" id="KW-0489">Methyltransferase</keyword>
<gene>
    <name evidence="3" type="ORF">ACFFGN_01765</name>
</gene>
<sequence length="289" mass="30874">MTTPDDFNQTATSGTATPGPAASGSAASGSVAGGTARRSEASFEELLAEGDAVPTEGWDFSWFAGRATEQRPSWGYARLLGERMAKASAALDLQTGGGEVLASIPAAPARLVATESWPPNLSVARRNLAPLGGTVVEVADHDELPFEAESFDLVVSRHPTVVIWPEIARVLRPGGTYLSQQVGAGTVRELTDFMMGPQPVSQNRAHDRAVADAEAVGLSVAELRAESLPMEFFDIAAVVHFLRKVIWIVPGFTVEQYRDRLAELDRLIRAEGSFAATSERFLIEAQKPA</sequence>
<dbReference type="SUPFAM" id="SSF53335">
    <property type="entry name" value="S-adenosyl-L-methionine-dependent methyltransferases"/>
    <property type="match status" value="1"/>
</dbReference>
<dbReference type="RefSeq" id="WP_380043446.1">
    <property type="nucleotide sequence ID" value="NZ_JBHLTC010000001.1"/>
</dbReference>
<dbReference type="PANTHER" id="PTHR43460">
    <property type="entry name" value="METHYLTRANSFERASE"/>
    <property type="match status" value="1"/>
</dbReference>
<dbReference type="Proteomes" id="UP001589890">
    <property type="component" value="Unassembled WGS sequence"/>
</dbReference>
<evidence type="ECO:0000256" key="1">
    <source>
        <dbReference type="SAM" id="MobiDB-lite"/>
    </source>
</evidence>
<organism evidence="3 4">
    <name type="scientific">Kribbella deserti</name>
    <dbReference type="NCBI Taxonomy" id="1926257"/>
    <lineage>
        <taxon>Bacteria</taxon>
        <taxon>Bacillati</taxon>
        <taxon>Actinomycetota</taxon>
        <taxon>Actinomycetes</taxon>
        <taxon>Propionibacteriales</taxon>
        <taxon>Kribbellaceae</taxon>
        <taxon>Kribbella</taxon>
    </lineage>
</organism>
<feature type="compositionally biased region" description="Low complexity" evidence="1">
    <location>
        <begin position="10"/>
        <end position="36"/>
    </location>
</feature>
<dbReference type="Gene3D" id="3.40.50.150">
    <property type="entry name" value="Vaccinia Virus protein VP39"/>
    <property type="match status" value="1"/>
</dbReference>
<dbReference type="CDD" id="cd02440">
    <property type="entry name" value="AdoMet_MTases"/>
    <property type="match status" value="1"/>
</dbReference>